<organism evidence="1 2">
    <name type="scientific">Aquarana catesbeiana</name>
    <name type="common">American bullfrog</name>
    <name type="synonym">Rana catesbeiana</name>
    <dbReference type="NCBI Taxonomy" id="8400"/>
    <lineage>
        <taxon>Eukaryota</taxon>
        <taxon>Metazoa</taxon>
        <taxon>Chordata</taxon>
        <taxon>Craniata</taxon>
        <taxon>Vertebrata</taxon>
        <taxon>Euteleostomi</taxon>
        <taxon>Amphibia</taxon>
        <taxon>Batrachia</taxon>
        <taxon>Anura</taxon>
        <taxon>Neobatrachia</taxon>
        <taxon>Ranoidea</taxon>
        <taxon>Ranidae</taxon>
        <taxon>Aquarana</taxon>
    </lineage>
</organism>
<gene>
    <name evidence="1" type="ORF">AB205_0198230</name>
</gene>
<dbReference type="EMBL" id="KV929479">
    <property type="protein sequence ID" value="PIO32890.1"/>
    <property type="molecule type" value="Genomic_DNA"/>
</dbReference>
<evidence type="ECO:0000313" key="2">
    <source>
        <dbReference type="Proteomes" id="UP000228934"/>
    </source>
</evidence>
<name>A0A2G9RYA4_AQUCT</name>
<accession>A0A2G9RYA4</accession>
<dbReference type="AlphaFoldDB" id="A0A2G9RYA4"/>
<dbReference type="OrthoDB" id="6356248at2759"/>
<sequence length="68" mass="7605">MGPEGLLSAYIIHSRPIGLSEAIIVASLVVCELWKELSQSQKPNNSWQWLGSISRRFSRSFNIECKAA</sequence>
<keyword evidence="2" id="KW-1185">Reference proteome</keyword>
<protein>
    <submittedName>
        <fullName evidence="1">Uncharacterized protein</fullName>
    </submittedName>
</protein>
<proteinExistence type="predicted"/>
<evidence type="ECO:0000313" key="1">
    <source>
        <dbReference type="EMBL" id="PIO32890.1"/>
    </source>
</evidence>
<dbReference type="Proteomes" id="UP000228934">
    <property type="component" value="Unassembled WGS sequence"/>
</dbReference>
<reference evidence="2" key="1">
    <citation type="journal article" date="2017" name="Nat. Commun.">
        <title>The North American bullfrog draft genome provides insight into hormonal regulation of long noncoding RNA.</title>
        <authorList>
            <person name="Hammond S.A."/>
            <person name="Warren R.L."/>
            <person name="Vandervalk B.P."/>
            <person name="Kucuk E."/>
            <person name="Khan H."/>
            <person name="Gibb E.A."/>
            <person name="Pandoh P."/>
            <person name="Kirk H."/>
            <person name="Zhao Y."/>
            <person name="Jones M."/>
            <person name="Mungall A.J."/>
            <person name="Coope R."/>
            <person name="Pleasance S."/>
            <person name="Moore R.A."/>
            <person name="Holt R.A."/>
            <person name="Round J.M."/>
            <person name="Ohora S."/>
            <person name="Walle B.V."/>
            <person name="Veldhoen N."/>
            <person name="Helbing C.C."/>
            <person name="Birol I."/>
        </authorList>
    </citation>
    <scope>NUCLEOTIDE SEQUENCE [LARGE SCALE GENOMIC DNA]</scope>
</reference>